<dbReference type="InterPro" id="IPR011991">
    <property type="entry name" value="ArsR-like_HTH"/>
</dbReference>
<evidence type="ECO:0000256" key="3">
    <source>
        <dbReference type="ARBA" id="ARBA00023163"/>
    </source>
</evidence>
<dbReference type="GO" id="GO:0003677">
    <property type="term" value="F:DNA binding"/>
    <property type="evidence" value="ECO:0007669"/>
    <property type="project" value="UniProtKB-KW"/>
</dbReference>
<protein>
    <submittedName>
        <fullName evidence="5">ArsR family transcriptional regulator</fullName>
    </submittedName>
</protein>
<dbReference type="PRINTS" id="PR00778">
    <property type="entry name" value="HTHARSR"/>
</dbReference>
<accession>S0AS94</accession>
<dbReference type="PANTHER" id="PTHR43132:SF2">
    <property type="entry name" value="ARSENICAL RESISTANCE OPERON REPRESSOR ARSR-RELATED"/>
    <property type="match status" value="1"/>
</dbReference>
<dbReference type="InterPro" id="IPR036390">
    <property type="entry name" value="WH_DNA-bd_sf"/>
</dbReference>
<dbReference type="PANTHER" id="PTHR43132">
    <property type="entry name" value="ARSENICAL RESISTANCE OPERON REPRESSOR ARSR-RELATED"/>
    <property type="match status" value="1"/>
</dbReference>
<dbReference type="NCBIfam" id="NF033788">
    <property type="entry name" value="HTH_metalloreg"/>
    <property type="match status" value="1"/>
</dbReference>
<dbReference type="InterPro" id="IPR036388">
    <property type="entry name" value="WH-like_DNA-bd_sf"/>
</dbReference>
<evidence type="ECO:0000313" key="5">
    <source>
        <dbReference type="EMBL" id="AGO60889.1"/>
    </source>
</evidence>
<dbReference type="PROSITE" id="PS50987">
    <property type="entry name" value="HTH_ARSR_2"/>
    <property type="match status" value="1"/>
</dbReference>
<dbReference type="InterPro" id="IPR051011">
    <property type="entry name" value="Metal_resp_trans_reg"/>
</dbReference>
<name>S0AS94_FERAC</name>
<keyword evidence="3" id="KW-0804">Transcription</keyword>
<dbReference type="EMBL" id="CP004145">
    <property type="protein sequence ID" value="AGO60889.1"/>
    <property type="molecule type" value="Genomic_DNA"/>
</dbReference>
<dbReference type="Gene3D" id="1.10.10.10">
    <property type="entry name" value="Winged helix-like DNA-binding domain superfamily/Winged helix DNA-binding domain"/>
    <property type="match status" value="1"/>
</dbReference>
<keyword evidence="6" id="KW-1185">Reference proteome</keyword>
<dbReference type="Pfam" id="PF01022">
    <property type="entry name" value="HTH_5"/>
    <property type="match status" value="1"/>
</dbReference>
<evidence type="ECO:0000313" key="6">
    <source>
        <dbReference type="Proteomes" id="UP000014660"/>
    </source>
</evidence>
<dbReference type="SUPFAM" id="SSF46785">
    <property type="entry name" value="Winged helix' DNA-binding domain"/>
    <property type="match status" value="1"/>
</dbReference>
<feature type="domain" description="HTH arsR-type" evidence="4">
    <location>
        <begin position="11"/>
        <end position="105"/>
    </location>
</feature>
<evidence type="ECO:0000256" key="1">
    <source>
        <dbReference type="ARBA" id="ARBA00023015"/>
    </source>
</evidence>
<dbReference type="HOGENOM" id="CLU_097806_7_5_2"/>
<dbReference type="AlphaFoldDB" id="S0AS94"/>
<evidence type="ECO:0000256" key="2">
    <source>
        <dbReference type="ARBA" id="ARBA00023125"/>
    </source>
</evidence>
<sequence>MKYYLYIHLISCQMEKIRDVNIYKMLSDEIRLHIMKLLSEKDMPVSDIVNALNIEQPLVSHKLKELRENGLAISRKSGKNIIYSISDTLLDDVLRITENAGNKLDLACNCVECDNNDK</sequence>
<evidence type="ECO:0000259" key="4">
    <source>
        <dbReference type="PROSITE" id="PS50987"/>
    </source>
</evidence>
<organism evidence="5 6">
    <name type="scientific">Ferroplasma acidarmanus Fer1</name>
    <dbReference type="NCBI Taxonomy" id="333146"/>
    <lineage>
        <taxon>Archaea</taxon>
        <taxon>Methanobacteriati</taxon>
        <taxon>Thermoplasmatota</taxon>
        <taxon>Thermoplasmata</taxon>
        <taxon>Thermoplasmatales</taxon>
        <taxon>Ferroplasmaceae</taxon>
        <taxon>Ferroplasma</taxon>
    </lineage>
</organism>
<dbReference type="SMART" id="SM00418">
    <property type="entry name" value="HTH_ARSR"/>
    <property type="match status" value="1"/>
</dbReference>
<proteinExistence type="predicted"/>
<gene>
    <name evidence="5" type="ORF">FACI_IFERC00001G0909</name>
</gene>
<keyword evidence="1" id="KW-0805">Transcription regulation</keyword>
<dbReference type="GO" id="GO:0003700">
    <property type="term" value="F:DNA-binding transcription factor activity"/>
    <property type="evidence" value="ECO:0007669"/>
    <property type="project" value="InterPro"/>
</dbReference>
<dbReference type="Proteomes" id="UP000014660">
    <property type="component" value="Chromosome"/>
</dbReference>
<dbReference type="CDD" id="cd00090">
    <property type="entry name" value="HTH_ARSR"/>
    <property type="match status" value="1"/>
</dbReference>
<keyword evidence="2" id="KW-0238">DNA-binding</keyword>
<dbReference type="InterPro" id="IPR001845">
    <property type="entry name" value="HTH_ArsR_DNA-bd_dom"/>
</dbReference>
<reference evidence="5 6" key="1">
    <citation type="journal article" date="2007" name="Proc. Natl. Acad. Sci. U.S.A.">
        <title>Genome dynamics in a natural archaeal population.</title>
        <authorList>
            <person name="Allen E.E."/>
            <person name="Tyson G.W."/>
            <person name="Whitaker R.J."/>
            <person name="Detter J.C."/>
            <person name="Richardson P.M."/>
            <person name="Banfield J.F."/>
        </authorList>
    </citation>
    <scope>NUCLEOTIDE SEQUENCE [LARGE SCALE GENOMIC DNA]</scope>
    <source>
        <strain evidence="6">fer1</strain>
    </source>
</reference>
<dbReference type="KEGG" id="fac:FACI_IFERC01G0909"/>